<reference evidence="2" key="1">
    <citation type="submission" date="2023-08" db="EMBL/GenBank/DDBJ databases">
        <authorList>
            <person name="Audoor S."/>
            <person name="Bilcke G."/>
        </authorList>
    </citation>
    <scope>NUCLEOTIDE SEQUENCE</scope>
</reference>
<accession>A0AAD2G2S6</accession>
<feature type="transmembrane region" description="Helical" evidence="1">
    <location>
        <begin position="49"/>
        <end position="69"/>
    </location>
</feature>
<dbReference type="SUPFAM" id="SSF53474">
    <property type="entry name" value="alpha/beta-Hydrolases"/>
    <property type="match status" value="1"/>
</dbReference>
<evidence type="ECO:0000256" key="1">
    <source>
        <dbReference type="SAM" id="Phobius"/>
    </source>
</evidence>
<feature type="transmembrane region" description="Helical" evidence="1">
    <location>
        <begin position="115"/>
        <end position="139"/>
    </location>
</feature>
<dbReference type="EMBL" id="CAKOGP040002069">
    <property type="protein sequence ID" value="CAJ1960694.1"/>
    <property type="molecule type" value="Genomic_DNA"/>
</dbReference>
<dbReference type="AlphaFoldDB" id="A0AAD2G2S6"/>
<keyword evidence="1" id="KW-0472">Membrane</keyword>
<sequence>MSSVVVARYGPAALSVLAAIGVSIFIAYFVIAFSGAVGGGRRYEYSSPLAAMWTGIGTMWYSVSFLTWWASSRDTRNVDTREGLPALYVWALYSLLFAVEGFVALIGWAQAKNEAAASVFSFLWILVGGLAASITVGLLRAKRSVPPNKGTTQADLENGNNGSQSEVKTKRCSRCSWCCTKRFWVDFLCLFLITFLLVFSTGFMMQGISSASDANMVPPGQVYSFPLRFNGNTMDVQMHLYCFGEKSTSDSPTVILEHGGGANSLTMLALAEELESSFNTRACVYDRLGYGYTPTYYTSTGSGTSSTRLPNSGAILSQLLGVAGEAGPYVCAGHSAGGEACLWFAHEYQGTVTGIAILDGYPDLIRAGSFRPGIHPEGSGPLPAIQAVTVLAGGTGLTRGLVGDMGEDFVPSDKRGTVTSLYGQARFWFAQYWDVRSDLESDNESRLYQQLDGTVDENGIVTYGGTLSGTKILVIPAESTVSDIDCNDKDKGSYCCGNAKNSTSCMDNAFDRMLFREQSDRYAATLSNDTLGLVIQGPPGSEHGFVSHKDYYAWIATQIGEQLLSESFRLSDCGEYVPVQMRCRK</sequence>
<proteinExistence type="predicted"/>
<name>A0AAD2G2S6_9STRA</name>
<feature type="transmembrane region" description="Helical" evidence="1">
    <location>
        <begin position="90"/>
        <end position="109"/>
    </location>
</feature>
<keyword evidence="3" id="KW-1185">Reference proteome</keyword>
<gene>
    <name evidence="2" type="ORF">CYCCA115_LOCUS18847</name>
</gene>
<dbReference type="Gene3D" id="3.40.50.1820">
    <property type="entry name" value="alpha/beta hydrolase"/>
    <property type="match status" value="1"/>
</dbReference>
<keyword evidence="1" id="KW-0812">Transmembrane</keyword>
<feature type="transmembrane region" description="Helical" evidence="1">
    <location>
        <begin position="12"/>
        <end position="37"/>
    </location>
</feature>
<dbReference type="InterPro" id="IPR029058">
    <property type="entry name" value="AB_hydrolase_fold"/>
</dbReference>
<dbReference type="Proteomes" id="UP001295423">
    <property type="component" value="Unassembled WGS sequence"/>
</dbReference>
<organism evidence="2 3">
    <name type="scientific">Cylindrotheca closterium</name>
    <dbReference type="NCBI Taxonomy" id="2856"/>
    <lineage>
        <taxon>Eukaryota</taxon>
        <taxon>Sar</taxon>
        <taxon>Stramenopiles</taxon>
        <taxon>Ochrophyta</taxon>
        <taxon>Bacillariophyta</taxon>
        <taxon>Bacillariophyceae</taxon>
        <taxon>Bacillariophycidae</taxon>
        <taxon>Bacillariales</taxon>
        <taxon>Bacillariaceae</taxon>
        <taxon>Cylindrotheca</taxon>
    </lineage>
</organism>
<comment type="caution">
    <text evidence="2">The sequence shown here is derived from an EMBL/GenBank/DDBJ whole genome shotgun (WGS) entry which is preliminary data.</text>
</comment>
<protein>
    <recommendedName>
        <fullName evidence="4">AB hydrolase-1 domain-containing protein</fullName>
    </recommendedName>
</protein>
<feature type="transmembrane region" description="Helical" evidence="1">
    <location>
        <begin position="183"/>
        <end position="205"/>
    </location>
</feature>
<evidence type="ECO:0000313" key="3">
    <source>
        <dbReference type="Proteomes" id="UP001295423"/>
    </source>
</evidence>
<keyword evidence="1" id="KW-1133">Transmembrane helix</keyword>
<evidence type="ECO:0008006" key="4">
    <source>
        <dbReference type="Google" id="ProtNLM"/>
    </source>
</evidence>
<evidence type="ECO:0000313" key="2">
    <source>
        <dbReference type="EMBL" id="CAJ1960694.1"/>
    </source>
</evidence>